<comment type="caution">
    <text evidence="3">The sequence shown here is derived from an EMBL/GenBank/DDBJ whole genome shotgun (WGS) entry which is preliminary data.</text>
</comment>
<dbReference type="EMBL" id="BAAAYR010000008">
    <property type="protein sequence ID" value="GAA3580516.1"/>
    <property type="molecule type" value="Genomic_DNA"/>
</dbReference>
<protein>
    <recommendedName>
        <fullName evidence="5">Lipoprotein LpqN</fullName>
    </recommendedName>
</protein>
<organism evidence="3 4">
    <name type="scientific">Microlunatus spumicola</name>
    <dbReference type="NCBI Taxonomy" id="81499"/>
    <lineage>
        <taxon>Bacteria</taxon>
        <taxon>Bacillati</taxon>
        <taxon>Actinomycetota</taxon>
        <taxon>Actinomycetes</taxon>
        <taxon>Propionibacteriales</taxon>
        <taxon>Propionibacteriaceae</taxon>
        <taxon>Microlunatus</taxon>
    </lineage>
</organism>
<feature type="region of interest" description="Disordered" evidence="1">
    <location>
        <begin position="205"/>
        <end position="231"/>
    </location>
</feature>
<evidence type="ECO:0008006" key="5">
    <source>
        <dbReference type="Google" id="ProtNLM"/>
    </source>
</evidence>
<feature type="chain" id="PRO_5046886388" description="Lipoprotein LpqN" evidence="2">
    <location>
        <begin position="30"/>
        <end position="231"/>
    </location>
</feature>
<evidence type="ECO:0000256" key="2">
    <source>
        <dbReference type="SAM" id="SignalP"/>
    </source>
</evidence>
<sequence>MKIRRPLSAAAAAAALLVAAGCSTPPWEAASTTATPVAAPTPVEVVTPAPAPVRAKVKNDLSRGVAKHTLDAGAIELKTVYYSTMPMAQWTPEANKPLTLSLTADFPEGYKQDIYLAEVDVRIDVTGPDGPLESPAPIVDQATVSPGYLVKKPNSYGNVFTVPAVPEGAQSVTLTFTYQLLAPSKPKSKTYSKQVTTDTVTVAISSGLPTTAKTPAATPTAAPTPAPATTP</sequence>
<dbReference type="PROSITE" id="PS51257">
    <property type="entry name" value="PROKAR_LIPOPROTEIN"/>
    <property type="match status" value="1"/>
</dbReference>
<dbReference type="RefSeq" id="WP_204910980.1">
    <property type="nucleotide sequence ID" value="NZ_BAAAYR010000008.1"/>
</dbReference>
<dbReference type="Proteomes" id="UP001500767">
    <property type="component" value="Unassembled WGS sequence"/>
</dbReference>
<gene>
    <name evidence="3" type="ORF">GCM10022197_42960</name>
</gene>
<proteinExistence type="predicted"/>
<keyword evidence="2" id="KW-0732">Signal</keyword>
<feature type="signal peptide" evidence="2">
    <location>
        <begin position="1"/>
        <end position="29"/>
    </location>
</feature>
<keyword evidence="4" id="KW-1185">Reference proteome</keyword>
<evidence type="ECO:0000313" key="4">
    <source>
        <dbReference type="Proteomes" id="UP001500767"/>
    </source>
</evidence>
<feature type="compositionally biased region" description="Pro residues" evidence="1">
    <location>
        <begin position="222"/>
        <end position="231"/>
    </location>
</feature>
<evidence type="ECO:0000313" key="3">
    <source>
        <dbReference type="EMBL" id="GAA3580516.1"/>
    </source>
</evidence>
<name>A0ABP6YBU4_9ACTN</name>
<feature type="compositionally biased region" description="Low complexity" evidence="1">
    <location>
        <begin position="209"/>
        <end position="221"/>
    </location>
</feature>
<reference evidence="4" key="1">
    <citation type="journal article" date="2019" name="Int. J. Syst. Evol. Microbiol.">
        <title>The Global Catalogue of Microorganisms (GCM) 10K type strain sequencing project: providing services to taxonomists for standard genome sequencing and annotation.</title>
        <authorList>
            <consortium name="The Broad Institute Genomics Platform"/>
            <consortium name="The Broad Institute Genome Sequencing Center for Infectious Disease"/>
            <person name="Wu L."/>
            <person name="Ma J."/>
        </authorList>
    </citation>
    <scope>NUCLEOTIDE SEQUENCE [LARGE SCALE GENOMIC DNA]</scope>
    <source>
        <strain evidence="4">JCM 16540</strain>
    </source>
</reference>
<evidence type="ECO:0000256" key="1">
    <source>
        <dbReference type="SAM" id="MobiDB-lite"/>
    </source>
</evidence>
<accession>A0ABP6YBU4</accession>